<evidence type="ECO:0000313" key="3">
    <source>
        <dbReference type="Proteomes" id="UP000663193"/>
    </source>
</evidence>
<dbReference type="Proteomes" id="UP000663193">
    <property type="component" value="Chromosome 15"/>
</dbReference>
<keyword evidence="1" id="KW-0732">Signal</keyword>
<sequence>MVSGIFCLFAFCLRSFFGCGWEGCGCGRHTMWVSGEAVRGEGELRVCVATRQEAG</sequence>
<keyword evidence="3" id="KW-1185">Reference proteome</keyword>
<reference evidence="3" key="1">
    <citation type="journal article" date="2021" name="BMC Genomics">
        <title>Chromosome-level genome assembly and manually-curated proteome of model necrotroph Parastagonospora nodorum Sn15 reveals a genome-wide trove of candidate effector homologs, and redundancy of virulence-related functions within an accessory chromosome.</title>
        <authorList>
            <person name="Bertazzoni S."/>
            <person name="Jones D.A.B."/>
            <person name="Phan H.T."/>
            <person name="Tan K.-C."/>
            <person name="Hane J.K."/>
        </authorList>
    </citation>
    <scope>NUCLEOTIDE SEQUENCE [LARGE SCALE GENOMIC DNA]</scope>
    <source>
        <strain evidence="3">SN15 / ATCC MYA-4574 / FGSC 10173)</strain>
    </source>
</reference>
<dbReference type="VEuPathDB" id="FungiDB:JI435_419580"/>
<gene>
    <name evidence="2" type="ORF">JI435_419580</name>
</gene>
<proteinExistence type="predicted"/>
<dbReference type="AlphaFoldDB" id="A0A7U2FFU3"/>
<organism evidence="2 3">
    <name type="scientific">Phaeosphaeria nodorum (strain SN15 / ATCC MYA-4574 / FGSC 10173)</name>
    <name type="common">Glume blotch fungus</name>
    <name type="synonym">Parastagonospora nodorum</name>
    <dbReference type="NCBI Taxonomy" id="321614"/>
    <lineage>
        <taxon>Eukaryota</taxon>
        <taxon>Fungi</taxon>
        <taxon>Dikarya</taxon>
        <taxon>Ascomycota</taxon>
        <taxon>Pezizomycotina</taxon>
        <taxon>Dothideomycetes</taxon>
        <taxon>Pleosporomycetidae</taxon>
        <taxon>Pleosporales</taxon>
        <taxon>Pleosporineae</taxon>
        <taxon>Phaeosphaeriaceae</taxon>
        <taxon>Parastagonospora</taxon>
    </lineage>
</organism>
<accession>A0A7U2FFU3</accession>
<protein>
    <submittedName>
        <fullName evidence="2">Uncharacterized protein</fullName>
    </submittedName>
</protein>
<dbReference type="EMBL" id="CP069037">
    <property type="protein sequence ID" value="QRD03474.1"/>
    <property type="molecule type" value="Genomic_DNA"/>
</dbReference>
<feature type="chain" id="PRO_5030978898" evidence="1">
    <location>
        <begin position="21"/>
        <end position="55"/>
    </location>
</feature>
<evidence type="ECO:0000256" key="1">
    <source>
        <dbReference type="SAM" id="SignalP"/>
    </source>
</evidence>
<feature type="signal peptide" evidence="1">
    <location>
        <begin position="1"/>
        <end position="20"/>
    </location>
</feature>
<name>A0A7U2FFU3_PHANO</name>
<evidence type="ECO:0000313" key="2">
    <source>
        <dbReference type="EMBL" id="QRD03474.1"/>
    </source>
</evidence>